<feature type="transmembrane region" description="Helical" evidence="9">
    <location>
        <begin position="86"/>
        <end position="110"/>
    </location>
</feature>
<keyword evidence="11" id="KW-1185">Reference proteome</keyword>
<name>A0A1P8MR72_9RHOB</name>
<dbReference type="EMBL" id="CP019312">
    <property type="protein sequence ID" value="APX10545.1"/>
    <property type="molecule type" value="Genomic_DNA"/>
</dbReference>
<proteinExistence type="inferred from homology"/>
<evidence type="ECO:0000256" key="1">
    <source>
        <dbReference type="ARBA" id="ARBA00004651"/>
    </source>
</evidence>
<dbReference type="Pfam" id="PF02386">
    <property type="entry name" value="TrkH"/>
    <property type="match status" value="2"/>
</dbReference>
<evidence type="ECO:0000313" key="10">
    <source>
        <dbReference type="EMBL" id="APX10545.1"/>
    </source>
</evidence>
<evidence type="ECO:0000256" key="3">
    <source>
        <dbReference type="ARBA" id="ARBA00022448"/>
    </source>
</evidence>
<dbReference type="PANTHER" id="PTHR32024">
    <property type="entry name" value="TRK SYSTEM POTASSIUM UPTAKE PROTEIN TRKG-RELATED"/>
    <property type="match status" value="1"/>
</dbReference>
<keyword evidence="8 9" id="KW-0472">Membrane</keyword>
<reference evidence="10 11" key="1">
    <citation type="submission" date="2017-01" db="EMBL/GenBank/DDBJ databases">
        <title>Complete genome of Tateyamaria omphalii DOK1-4 isolated from seawater in Dokdo.</title>
        <authorList>
            <person name="Kim J.H."/>
            <person name="Chi W.-J."/>
        </authorList>
    </citation>
    <scope>NUCLEOTIDE SEQUENCE [LARGE SCALE GENOMIC DNA]</scope>
    <source>
        <strain evidence="10 11">DOK1-4</strain>
    </source>
</reference>
<dbReference type="KEGG" id="tom:BWR18_01660"/>
<evidence type="ECO:0000256" key="9">
    <source>
        <dbReference type="SAM" id="Phobius"/>
    </source>
</evidence>
<feature type="transmembrane region" description="Helical" evidence="9">
    <location>
        <begin position="286"/>
        <end position="308"/>
    </location>
</feature>
<accession>A0A1P8MR72</accession>
<dbReference type="GO" id="GO:0030001">
    <property type="term" value="P:metal ion transport"/>
    <property type="evidence" value="ECO:0007669"/>
    <property type="project" value="UniProtKB-ARBA"/>
</dbReference>
<feature type="transmembrane region" description="Helical" evidence="9">
    <location>
        <begin position="464"/>
        <end position="482"/>
    </location>
</feature>
<keyword evidence="4" id="KW-1003">Cell membrane</keyword>
<dbReference type="Proteomes" id="UP000186336">
    <property type="component" value="Chromosome"/>
</dbReference>
<dbReference type="AlphaFoldDB" id="A0A1P8MR72"/>
<comment type="subcellular location">
    <subcellularLocation>
        <location evidence="1">Cell membrane</location>
        <topology evidence="1">Multi-pass membrane protein</topology>
    </subcellularLocation>
</comment>
<sequence length="490" mass="50895">MTRGDAGELARRGQAAASVRARPAFVGRAVLNQTPVLAVLVGAPGLAAAIEGEWPLAAALLGPTVILGALGVWSRQFKTDADLRRIEAVATLALIFVLSTVLAVPGFMVLGLAPHDALFEAASGITTTGLSVARDAESWPVSAHFLRAWMQWCGGVAIAVAGVALLMDSGRAAQVLGKQSVAGTDYHASTRAKARLVLIGYSAITAVGVVLSIPLFPGWWEGPMVALAAVSTGGFTPRDSSLADYSRPAQILTLALCVATSVSLLFYAVAVKLGPRAALRRGTVRTTLAILLVGSVAYVLGHGALHGWEREALVSGLLNQLSAQTTAGFSTAPLMPFSPLMLLLIVLMALGGDVGSTTGGIKTARASMLWSMVALVFLRLRLPERALSHLKIGDKRADAEAILFAAALLALYLASALLFWAALYAAGHPALPALFDAVSALSGVGLSAGVIGPDLGPGLKLLTTFAMLLGRLEFFVLIALFLPSTWISRR</sequence>
<keyword evidence="5 9" id="KW-0812">Transmembrane</keyword>
<evidence type="ECO:0000256" key="7">
    <source>
        <dbReference type="ARBA" id="ARBA00023065"/>
    </source>
</evidence>
<feature type="transmembrane region" description="Helical" evidence="9">
    <location>
        <begin position="251"/>
        <end position="274"/>
    </location>
</feature>
<evidence type="ECO:0000313" key="11">
    <source>
        <dbReference type="Proteomes" id="UP000186336"/>
    </source>
</evidence>
<dbReference type="RefSeq" id="WP_076626412.1">
    <property type="nucleotide sequence ID" value="NZ_CP019312.1"/>
</dbReference>
<feature type="transmembrane region" description="Helical" evidence="9">
    <location>
        <begin position="196"/>
        <end position="216"/>
    </location>
</feature>
<feature type="transmembrane region" description="Helical" evidence="9">
    <location>
        <begin position="56"/>
        <end position="74"/>
    </location>
</feature>
<organism evidence="10 11">
    <name type="scientific">Tateyamaria omphalii</name>
    <dbReference type="NCBI Taxonomy" id="299262"/>
    <lineage>
        <taxon>Bacteria</taxon>
        <taxon>Pseudomonadati</taxon>
        <taxon>Pseudomonadota</taxon>
        <taxon>Alphaproteobacteria</taxon>
        <taxon>Rhodobacterales</taxon>
        <taxon>Roseobacteraceae</taxon>
        <taxon>Tateyamaria</taxon>
    </lineage>
</organism>
<feature type="transmembrane region" description="Helical" evidence="9">
    <location>
        <begin position="328"/>
        <end position="351"/>
    </location>
</feature>
<evidence type="ECO:0000256" key="4">
    <source>
        <dbReference type="ARBA" id="ARBA00022475"/>
    </source>
</evidence>
<evidence type="ECO:0000256" key="8">
    <source>
        <dbReference type="ARBA" id="ARBA00023136"/>
    </source>
</evidence>
<dbReference type="GO" id="GO:0005886">
    <property type="term" value="C:plasma membrane"/>
    <property type="evidence" value="ECO:0007669"/>
    <property type="project" value="UniProtKB-SubCell"/>
</dbReference>
<keyword evidence="3" id="KW-0813">Transport</keyword>
<dbReference type="InterPro" id="IPR003445">
    <property type="entry name" value="Cat_transpt"/>
</dbReference>
<feature type="transmembrane region" description="Helical" evidence="9">
    <location>
        <begin position="149"/>
        <end position="167"/>
    </location>
</feature>
<evidence type="ECO:0008006" key="12">
    <source>
        <dbReference type="Google" id="ProtNLM"/>
    </source>
</evidence>
<feature type="transmembrane region" description="Helical" evidence="9">
    <location>
        <begin position="402"/>
        <end position="426"/>
    </location>
</feature>
<gene>
    <name evidence="10" type="ORF">BWR18_01660</name>
</gene>
<dbReference type="STRING" id="299262.BWR18_01660"/>
<dbReference type="PANTHER" id="PTHR32024:SF2">
    <property type="entry name" value="TRK SYSTEM POTASSIUM UPTAKE PROTEIN TRKG-RELATED"/>
    <property type="match status" value="1"/>
</dbReference>
<comment type="similarity">
    <text evidence="2">Belongs to the TrkH potassium transport family.</text>
</comment>
<evidence type="ECO:0000256" key="6">
    <source>
        <dbReference type="ARBA" id="ARBA00022989"/>
    </source>
</evidence>
<keyword evidence="6 9" id="KW-1133">Transmembrane helix</keyword>
<feature type="transmembrane region" description="Helical" evidence="9">
    <location>
        <begin position="30"/>
        <end position="50"/>
    </location>
</feature>
<dbReference type="GO" id="GO:0008324">
    <property type="term" value="F:monoatomic cation transmembrane transporter activity"/>
    <property type="evidence" value="ECO:0007669"/>
    <property type="project" value="InterPro"/>
</dbReference>
<evidence type="ECO:0000256" key="2">
    <source>
        <dbReference type="ARBA" id="ARBA00009137"/>
    </source>
</evidence>
<evidence type="ECO:0000256" key="5">
    <source>
        <dbReference type="ARBA" id="ARBA00022692"/>
    </source>
</evidence>
<dbReference type="OrthoDB" id="9810952at2"/>
<keyword evidence="7" id="KW-0406">Ion transport</keyword>
<protein>
    <recommendedName>
        <fullName evidence="12">Potassium transporter TrkH</fullName>
    </recommendedName>
</protein>